<dbReference type="CDD" id="cd18186">
    <property type="entry name" value="BTB_POZ_ZBTB_KLHL-like"/>
    <property type="match status" value="1"/>
</dbReference>
<proteinExistence type="predicted"/>
<dbReference type="AlphaFoldDB" id="A0A914GQ44"/>
<dbReference type="PANTHER" id="PTHR22744:SF14">
    <property type="entry name" value="BTB DOMAIN-CONTAINING PROTEIN-RELATED"/>
    <property type="match status" value="1"/>
</dbReference>
<dbReference type="PROSITE" id="PS50097">
    <property type="entry name" value="BTB"/>
    <property type="match status" value="1"/>
</dbReference>
<sequence length="172" mass="19840">MPILYFGDTTILSNLSGTRTEEALLVNGKLVYVNKHSLALHSDFFKTLFFGENTEKMPKVQIDDVLDAVTKFERLIYTIYPHDVELDDECVEDILLLANRFLLDSVVNRCVDFLLKKSKKLAICKFRLAHQCGIIGMKEKILSEMTKKDFCGENYINNLCESDNWESMKERS</sequence>
<dbReference type="SUPFAM" id="SSF54695">
    <property type="entry name" value="POZ domain"/>
    <property type="match status" value="1"/>
</dbReference>
<feature type="domain" description="BTB" evidence="1">
    <location>
        <begin position="20"/>
        <end position="88"/>
    </location>
</feature>
<evidence type="ECO:0000259" key="1">
    <source>
        <dbReference type="PROSITE" id="PS50097"/>
    </source>
</evidence>
<keyword evidence="2" id="KW-1185">Reference proteome</keyword>
<organism evidence="2 3">
    <name type="scientific">Globodera rostochiensis</name>
    <name type="common">Golden nematode worm</name>
    <name type="synonym">Heterodera rostochiensis</name>
    <dbReference type="NCBI Taxonomy" id="31243"/>
    <lineage>
        <taxon>Eukaryota</taxon>
        <taxon>Metazoa</taxon>
        <taxon>Ecdysozoa</taxon>
        <taxon>Nematoda</taxon>
        <taxon>Chromadorea</taxon>
        <taxon>Rhabditida</taxon>
        <taxon>Tylenchina</taxon>
        <taxon>Tylenchomorpha</taxon>
        <taxon>Tylenchoidea</taxon>
        <taxon>Heteroderidae</taxon>
        <taxon>Heteroderinae</taxon>
        <taxon>Globodera</taxon>
    </lineage>
</organism>
<protein>
    <submittedName>
        <fullName evidence="3">BTB domain-containing protein</fullName>
    </submittedName>
</protein>
<evidence type="ECO:0000313" key="2">
    <source>
        <dbReference type="Proteomes" id="UP000887572"/>
    </source>
</evidence>
<evidence type="ECO:0000313" key="3">
    <source>
        <dbReference type="WBParaSite" id="Gr19_v10_g10130.t1"/>
    </source>
</evidence>
<dbReference type="InterPro" id="IPR011333">
    <property type="entry name" value="SKP1/BTB/POZ_sf"/>
</dbReference>
<accession>A0A914GQ44</accession>
<dbReference type="Pfam" id="PF00651">
    <property type="entry name" value="BTB"/>
    <property type="match status" value="1"/>
</dbReference>
<dbReference type="SMART" id="SM00225">
    <property type="entry name" value="BTB"/>
    <property type="match status" value="1"/>
</dbReference>
<dbReference type="Proteomes" id="UP000887572">
    <property type="component" value="Unplaced"/>
</dbReference>
<reference evidence="3" key="1">
    <citation type="submission" date="2022-11" db="UniProtKB">
        <authorList>
            <consortium name="WormBaseParasite"/>
        </authorList>
    </citation>
    <scope>IDENTIFICATION</scope>
</reference>
<name>A0A914GQ44_GLORO</name>
<dbReference type="InterPro" id="IPR000210">
    <property type="entry name" value="BTB/POZ_dom"/>
</dbReference>
<dbReference type="Gene3D" id="3.30.710.10">
    <property type="entry name" value="Potassium Channel Kv1.1, Chain A"/>
    <property type="match status" value="1"/>
</dbReference>
<dbReference type="PANTHER" id="PTHR22744">
    <property type="entry name" value="HELIX LOOP HELIX PROTEIN 21-RELATED"/>
    <property type="match status" value="1"/>
</dbReference>
<dbReference type="WBParaSite" id="Gr19_v10_g10130.t1">
    <property type="protein sequence ID" value="Gr19_v10_g10130.t1"/>
    <property type="gene ID" value="Gr19_v10_g10130"/>
</dbReference>